<feature type="transmembrane region" description="Helical" evidence="1">
    <location>
        <begin position="132"/>
        <end position="150"/>
    </location>
</feature>
<keyword evidence="1" id="KW-0812">Transmembrane</keyword>
<dbReference type="EMBL" id="BAAAEM010000002">
    <property type="protein sequence ID" value="GAA0466414.1"/>
    <property type="molecule type" value="Genomic_DNA"/>
</dbReference>
<feature type="transmembrane region" description="Helical" evidence="1">
    <location>
        <begin position="63"/>
        <end position="82"/>
    </location>
</feature>
<name>A0ABN1A382_9SPHN</name>
<gene>
    <name evidence="2" type="ORF">GCM10009096_03850</name>
</gene>
<comment type="caution">
    <text evidence="2">The sequence shown here is derived from an EMBL/GenBank/DDBJ whole genome shotgun (WGS) entry which is preliminary data.</text>
</comment>
<accession>A0ABN1A382</accession>
<feature type="transmembrane region" description="Helical" evidence="1">
    <location>
        <begin position="28"/>
        <end position="51"/>
    </location>
</feature>
<feature type="transmembrane region" description="Helical" evidence="1">
    <location>
        <begin position="192"/>
        <end position="210"/>
    </location>
</feature>
<evidence type="ECO:0008006" key="4">
    <source>
        <dbReference type="Google" id="ProtNLM"/>
    </source>
</evidence>
<evidence type="ECO:0000256" key="1">
    <source>
        <dbReference type="SAM" id="Phobius"/>
    </source>
</evidence>
<proteinExistence type="predicted"/>
<dbReference type="Proteomes" id="UP001500713">
    <property type="component" value="Unassembled WGS sequence"/>
</dbReference>
<evidence type="ECO:0000313" key="2">
    <source>
        <dbReference type="EMBL" id="GAA0466414.1"/>
    </source>
</evidence>
<sequence length="232" mass="26841">MGVLFLAVAVVGFAPSFLFPILSGNFDFPLAVFIHAAIMFSWLGLFILQAVLASRGPSRIHKYLGTASLFLFILIMISGFTLSVANFLQDLPQPVEARLDSIFFLQLWTVVLIPLFYWLGYRKRRQSPDEHMRYMLLLTFFLIEAAASRITFLPGMLDDATFIYAQYIYLDLMLVPLFIFDWQQLGRLSKATIIGCSILLFYQCTALVMWDNELWLKTTDILDNWFRTYWPI</sequence>
<reference evidence="2 3" key="1">
    <citation type="journal article" date="2019" name="Int. J. Syst. Evol. Microbiol.">
        <title>The Global Catalogue of Microorganisms (GCM) 10K type strain sequencing project: providing services to taxonomists for standard genome sequencing and annotation.</title>
        <authorList>
            <consortium name="The Broad Institute Genomics Platform"/>
            <consortium name="The Broad Institute Genome Sequencing Center for Infectious Disease"/>
            <person name="Wu L."/>
            <person name="Ma J."/>
        </authorList>
    </citation>
    <scope>NUCLEOTIDE SEQUENCE [LARGE SCALE GENOMIC DNA]</scope>
    <source>
        <strain evidence="2 3">JCM 14162</strain>
    </source>
</reference>
<feature type="transmembrane region" description="Helical" evidence="1">
    <location>
        <begin position="102"/>
        <end position="120"/>
    </location>
</feature>
<keyword evidence="1" id="KW-0472">Membrane</keyword>
<protein>
    <recommendedName>
        <fullName evidence="4">Cytochrome c assembly protein domain-containing protein</fullName>
    </recommendedName>
</protein>
<organism evidence="2 3">
    <name type="scientific">Parasphingorhabdus litoris</name>
    <dbReference type="NCBI Taxonomy" id="394733"/>
    <lineage>
        <taxon>Bacteria</taxon>
        <taxon>Pseudomonadati</taxon>
        <taxon>Pseudomonadota</taxon>
        <taxon>Alphaproteobacteria</taxon>
        <taxon>Sphingomonadales</taxon>
        <taxon>Sphingomonadaceae</taxon>
        <taxon>Parasphingorhabdus</taxon>
    </lineage>
</organism>
<evidence type="ECO:0000313" key="3">
    <source>
        <dbReference type="Proteomes" id="UP001500713"/>
    </source>
</evidence>
<feature type="transmembrane region" description="Helical" evidence="1">
    <location>
        <begin position="162"/>
        <end position="180"/>
    </location>
</feature>
<keyword evidence="1" id="KW-1133">Transmembrane helix</keyword>
<keyword evidence="3" id="KW-1185">Reference proteome</keyword>